<keyword evidence="5 11" id="KW-0067">ATP-binding</keyword>
<evidence type="ECO:0000259" key="10">
    <source>
        <dbReference type="PROSITE" id="PS50929"/>
    </source>
</evidence>
<protein>
    <submittedName>
        <fullName evidence="11">ABC transporter ATP-binding protein</fullName>
    </submittedName>
</protein>
<dbReference type="CDD" id="cd07346">
    <property type="entry name" value="ABC_6TM_exporters"/>
    <property type="match status" value="1"/>
</dbReference>
<reference evidence="11" key="1">
    <citation type="journal article" date="2014" name="Int. J. Syst. Evol. Microbiol.">
        <title>Complete genome sequence of Corynebacterium casei LMG S-19264T (=DSM 44701T), isolated from a smear-ripened cheese.</title>
        <authorList>
            <consortium name="US DOE Joint Genome Institute (JGI-PGF)"/>
            <person name="Walter F."/>
            <person name="Albersmeier A."/>
            <person name="Kalinowski J."/>
            <person name="Ruckert C."/>
        </authorList>
    </citation>
    <scope>NUCLEOTIDE SEQUENCE</scope>
    <source>
        <strain evidence="11">CGMCC 1.16134</strain>
    </source>
</reference>
<dbReference type="InterPro" id="IPR003439">
    <property type="entry name" value="ABC_transporter-like_ATP-bd"/>
</dbReference>
<dbReference type="GO" id="GO:0015421">
    <property type="term" value="F:ABC-type oligopeptide transporter activity"/>
    <property type="evidence" value="ECO:0007669"/>
    <property type="project" value="TreeGrafter"/>
</dbReference>
<keyword evidence="3 8" id="KW-0812">Transmembrane</keyword>
<dbReference type="FunFam" id="3.40.50.300:FF:000218">
    <property type="entry name" value="Multidrug ABC transporter ATP-binding protein"/>
    <property type="match status" value="1"/>
</dbReference>
<evidence type="ECO:0000256" key="7">
    <source>
        <dbReference type="ARBA" id="ARBA00023136"/>
    </source>
</evidence>
<dbReference type="AlphaFoldDB" id="A0A917CRD0"/>
<evidence type="ECO:0000256" key="2">
    <source>
        <dbReference type="ARBA" id="ARBA00005417"/>
    </source>
</evidence>
<feature type="transmembrane region" description="Helical" evidence="8">
    <location>
        <begin position="64"/>
        <end position="84"/>
    </location>
</feature>
<keyword evidence="6 8" id="KW-1133">Transmembrane helix</keyword>
<dbReference type="PROSITE" id="PS50893">
    <property type="entry name" value="ABC_TRANSPORTER_2"/>
    <property type="match status" value="1"/>
</dbReference>
<dbReference type="InterPro" id="IPR039421">
    <property type="entry name" value="Type_1_exporter"/>
</dbReference>
<comment type="caution">
    <text evidence="11">The sequence shown here is derived from an EMBL/GenBank/DDBJ whole genome shotgun (WGS) entry which is preliminary data.</text>
</comment>
<dbReference type="InterPro" id="IPR011527">
    <property type="entry name" value="ABC1_TM_dom"/>
</dbReference>
<evidence type="ECO:0000313" key="12">
    <source>
        <dbReference type="Proteomes" id="UP000637643"/>
    </source>
</evidence>
<dbReference type="InterPro" id="IPR003593">
    <property type="entry name" value="AAA+_ATPase"/>
</dbReference>
<comment type="subcellular location">
    <subcellularLocation>
        <location evidence="1">Cell membrane</location>
        <topology evidence="1">Multi-pass membrane protein</topology>
    </subcellularLocation>
</comment>
<sequence>MQPNLFDTSLRLLFSKSIKFLKPYKLRFLFSIICLVSGVGISLIEPLIWGKLLTGLFSKDYQHIIKLIVYIIIIYSLQIILNYVQTFLFSYLNENIIYDLKESIFRKIMNLQVSAFEDIGQGGFLSRLHEDTATISNLITQEFINISLDILKVVFVGIIAFAISPTLAFITIISFPLTYYINLKFGKLLKEKNTTTMNVYDEYFSVVQESLAGIKEIKALGVKKERVNLFLELSSRIKKLNIDMNILSTLAGNISLIVNYTTQIVLYSVGAYLIFKENLKVEYFIAFTSYSQQFLRSLSNLTKINLSLRKAGVSLQRVYDLIDHKSVEEFGDLDIDSLEGEIKFENVNFNYEKQNTVLQNLNLDINPGKKYAMVGLNGAGKSTIFNLITRFNDPLTGKITIDGIDIKELNEISLRKNIAVVRQEPTLFNLTIKENLLLANPQSSMRDIINACEKVNIHEFINTLPERYNTKLLNSARNLSGGQRQSIAFARAILKRSKIILFDEATSALDNDSQFSTKKIINELSNDHLVIIIAHRLLNIIDADEIMVVNNGQIVNQGTHEYLMKVDSLYQRLYKEELDFMKNR</sequence>
<comment type="similarity">
    <text evidence="2">Belongs to the ABC transporter superfamily.</text>
</comment>
<reference evidence="11" key="2">
    <citation type="submission" date="2020-09" db="EMBL/GenBank/DDBJ databases">
        <authorList>
            <person name="Sun Q."/>
            <person name="Zhou Y."/>
        </authorList>
    </citation>
    <scope>NUCLEOTIDE SEQUENCE</scope>
    <source>
        <strain evidence="11">CGMCC 1.16134</strain>
    </source>
</reference>
<evidence type="ECO:0000256" key="4">
    <source>
        <dbReference type="ARBA" id="ARBA00022741"/>
    </source>
</evidence>
<dbReference type="PROSITE" id="PS50929">
    <property type="entry name" value="ABC_TM1F"/>
    <property type="match status" value="1"/>
</dbReference>
<name>A0A917CRD0_9BACL</name>
<dbReference type="GO" id="GO:0005886">
    <property type="term" value="C:plasma membrane"/>
    <property type="evidence" value="ECO:0007669"/>
    <property type="project" value="UniProtKB-SubCell"/>
</dbReference>
<proteinExistence type="inferred from homology"/>
<dbReference type="InterPro" id="IPR036640">
    <property type="entry name" value="ABC1_TM_sf"/>
</dbReference>
<dbReference type="Proteomes" id="UP000637643">
    <property type="component" value="Unassembled WGS sequence"/>
</dbReference>
<evidence type="ECO:0000256" key="6">
    <source>
        <dbReference type="ARBA" id="ARBA00022989"/>
    </source>
</evidence>
<evidence type="ECO:0000256" key="5">
    <source>
        <dbReference type="ARBA" id="ARBA00022840"/>
    </source>
</evidence>
<dbReference type="Gene3D" id="1.20.1560.10">
    <property type="entry name" value="ABC transporter type 1, transmembrane domain"/>
    <property type="match status" value="1"/>
</dbReference>
<evidence type="ECO:0000259" key="9">
    <source>
        <dbReference type="PROSITE" id="PS50893"/>
    </source>
</evidence>
<dbReference type="SMART" id="SM00382">
    <property type="entry name" value="AAA"/>
    <property type="match status" value="1"/>
</dbReference>
<feature type="domain" description="ABC transporter" evidence="9">
    <location>
        <begin position="342"/>
        <end position="576"/>
    </location>
</feature>
<dbReference type="SUPFAM" id="SSF90123">
    <property type="entry name" value="ABC transporter transmembrane region"/>
    <property type="match status" value="1"/>
</dbReference>
<dbReference type="Pfam" id="PF00005">
    <property type="entry name" value="ABC_tran"/>
    <property type="match status" value="1"/>
</dbReference>
<accession>A0A917CRD0</accession>
<keyword evidence="4" id="KW-0547">Nucleotide-binding</keyword>
<feature type="transmembrane region" description="Helical" evidence="8">
    <location>
        <begin position="26"/>
        <end position="44"/>
    </location>
</feature>
<dbReference type="InterPro" id="IPR027417">
    <property type="entry name" value="P-loop_NTPase"/>
</dbReference>
<dbReference type="GO" id="GO:0005524">
    <property type="term" value="F:ATP binding"/>
    <property type="evidence" value="ECO:0007669"/>
    <property type="project" value="UniProtKB-KW"/>
</dbReference>
<feature type="transmembrane region" description="Helical" evidence="8">
    <location>
        <begin position="153"/>
        <end position="181"/>
    </location>
</feature>
<keyword evidence="12" id="KW-1185">Reference proteome</keyword>
<dbReference type="SUPFAM" id="SSF52540">
    <property type="entry name" value="P-loop containing nucleoside triphosphate hydrolases"/>
    <property type="match status" value="1"/>
</dbReference>
<dbReference type="RefSeq" id="WP_189028801.1">
    <property type="nucleotide sequence ID" value="NZ_BMKR01000022.1"/>
</dbReference>
<feature type="domain" description="ABC transmembrane type-1" evidence="10">
    <location>
        <begin position="29"/>
        <end position="310"/>
    </location>
</feature>
<evidence type="ECO:0000313" key="11">
    <source>
        <dbReference type="EMBL" id="GGF94587.1"/>
    </source>
</evidence>
<evidence type="ECO:0000256" key="3">
    <source>
        <dbReference type="ARBA" id="ARBA00022692"/>
    </source>
</evidence>
<dbReference type="Gene3D" id="3.40.50.300">
    <property type="entry name" value="P-loop containing nucleotide triphosphate hydrolases"/>
    <property type="match status" value="1"/>
</dbReference>
<dbReference type="PANTHER" id="PTHR43394:SF1">
    <property type="entry name" value="ATP-BINDING CASSETTE SUB-FAMILY B MEMBER 10, MITOCHONDRIAL"/>
    <property type="match status" value="1"/>
</dbReference>
<evidence type="ECO:0000256" key="1">
    <source>
        <dbReference type="ARBA" id="ARBA00004651"/>
    </source>
</evidence>
<organism evidence="11 12">
    <name type="scientific">Paenibacillus albidus</name>
    <dbReference type="NCBI Taxonomy" id="2041023"/>
    <lineage>
        <taxon>Bacteria</taxon>
        <taxon>Bacillati</taxon>
        <taxon>Bacillota</taxon>
        <taxon>Bacilli</taxon>
        <taxon>Bacillales</taxon>
        <taxon>Paenibacillaceae</taxon>
        <taxon>Paenibacillus</taxon>
    </lineage>
</organism>
<dbReference type="Pfam" id="PF00664">
    <property type="entry name" value="ABC_membrane"/>
    <property type="match status" value="1"/>
</dbReference>
<dbReference type="PANTHER" id="PTHR43394">
    <property type="entry name" value="ATP-DEPENDENT PERMEASE MDL1, MITOCHONDRIAL"/>
    <property type="match status" value="1"/>
</dbReference>
<dbReference type="GO" id="GO:0016887">
    <property type="term" value="F:ATP hydrolysis activity"/>
    <property type="evidence" value="ECO:0007669"/>
    <property type="project" value="InterPro"/>
</dbReference>
<gene>
    <name evidence="11" type="ORF">GCM10010912_44440</name>
</gene>
<evidence type="ECO:0000256" key="8">
    <source>
        <dbReference type="SAM" id="Phobius"/>
    </source>
</evidence>
<keyword evidence="7 8" id="KW-0472">Membrane</keyword>
<dbReference type="EMBL" id="BMKR01000022">
    <property type="protein sequence ID" value="GGF94587.1"/>
    <property type="molecule type" value="Genomic_DNA"/>
</dbReference>